<dbReference type="GO" id="GO:0018279">
    <property type="term" value="P:protein N-linked glycosylation via asparagine"/>
    <property type="evidence" value="ECO:0007669"/>
    <property type="project" value="UniProtKB-UniRule"/>
</dbReference>
<comment type="subcellular location">
    <subcellularLocation>
        <location evidence="1 9">Endoplasmic reticulum membrane</location>
        <topology evidence="1 9">Single-pass type I membrane protein</topology>
    </subcellularLocation>
</comment>
<dbReference type="Pfam" id="PF03345">
    <property type="entry name" value="OST48_N"/>
    <property type="match status" value="1"/>
</dbReference>
<evidence type="ECO:0000256" key="6">
    <source>
        <dbReference type="ARBA" id="ARBA00022824"/>
    </source>
</evidence>
<reference evidence="12 13" key="1">
    <citation type="journal article" date="2017" name="Gigascience">
        <title>Draft genome of the honey bee ectoparasitic mite, Tropilaelaps mercedesae, is shaped by the parasitic life history.</title>
        <authorList>
            <person name="Dong X."/>
            <person name="Armstrong S.D."/>
            <person name="Xia D."/>
            <person name="Makepeace B.L."/>
            <person name="Darby A.C."/>
            <person name="Kadowaki T."/>
        </authorList>
    </citation>
    <scope>NUCLEOTIDE SEQUENCE [LARGE SCALE GENOMIC DNA]</scope>
    <source>
        <strain evidence="12">Wuxi-XJTLU</strain>
    </source>
</reference>
<evidence type="ECO:0000256" key="1">
    <source>
        <dbReference type="ARBA" id="ARBA00004115"/>
    </source>
</evidence>
<dbReference type="OrthoDB" id="29105at2759"/>
<evidence type="ECO:0000256" key="4">
    <source>
        <dbReference type="ARBA" id="ARBA00013350"/>
    </source>
</evidence>
<dbReference type="Proteomes" id="UP000192247">
    <property type="component" value="Unassembled WGS sequence"/>
</dbReference>
<comment type="subunit">
    <text evidence="9">Component of the oligosaccharyltransferase (OST) complex.</text>
</comment>
<evidence type="ECO:0000256" key="7">
    <source>
        <dbReference type="ARBA" id="ARBA00022989"/>
    </source>
</evidence>
<keyword evidence="13" id="KW-1185">Reference proteome</keyword>
<comment type="caution">
    <text evidence="12">The sequence shown here is derived from an EMBL/GenBank/DDBJ whole genome shotgun (WGS) entry which is preliminary data.</text>
</comment>
<evidence type="ECO:0000313" key="13">
    <source>
        <dbReference type="Proteomes" id="UP000192247"/>
    </source>
</evidence>
<keyword evidence="5 9" id="KW-0812">Transmembrane</keyword>
<evidence type="ECO:0000259" key="10">
    <source>
        <dbReference type="Pfam" id="PF03345"/>
    </source>
</evidence>
<dbReference type="Pfam" id="PF23358">
    <property type="entry name" value="OST48_MD"/>
    <property type="match status" value="1"/>
</dbReference>
<comment type="similarity">
    <text evidence="3 9">Belongs to the DDOST 48 kDa subunit family.</text>
</comment>
<dbReference type="EMBL" id="MNPL01004865">
    <property type="protein sequence ID" value="OQR76398.1"/>
    <property type="molecule type" value="Genomic_DNA"/>
</dbReference>
<feature type="transmembrane region" description="Helical" evidence="9">
    <location>
        <begin position="418"/>
        <end position="437"/>
    </location>
</feature>
<dbReference type="InterPro" id="IPR055459">
    <property type="entry name" value="OST48_MD"/>
</dbReference>
<comment type="function">
    <text evidence="9">Subunit of the oligosaccharyl transferase (OST) complex that catalyzes the initial transfer of a defined glycan (Glc(3)Man(9)GlcNAc(2) in eukaryotes) from the lipid carrier dolichol-pyrophosphate to an asparagine residue within an Asn-X-Ser/Thr consensus motif in nascent polypeptide chains, the first step in protein N-glycosylation. N-glycosylation occurs cotranslationally and the complex associates with the Sec61 complex at the channel-forming translocon complex that mediates protein translocation across the endoplasmic reticulum (ER).</text>
</comment>
<feature type="domain" description="OST48 middle" evidence="11">
    <location>
        <begin position="308"/>
        <end position="439"/>
    </location>
</feature>
<keyword evidence="6 9" id="KW-0256">Endoplasmic reticulum</keyword>
<dbReference type="GO" id="GO:0008250">
    <property type="term" value="C:oligosaccharyltransferase complex"/>
    <property type="evidence" value="ECO:0007669"/>
    <property type="project" value="TreeGrafter"/>
</dbReference>
<keyword evidence="7 9" id="KW-1133">Transmembrane helix</keyword>
<protein>
    <recommendedName>
        <fullName evidence="4 9">Dolichyl-diphosphooligosaccharide--protein glycosyltransferase 48 kDa subunit</fullName>
        <shortName evidence="9">Oligosaccharyl transferase 48 kDa subunit</shortName>
    </recommendedName>
</protein>
<dbReference type="InterPro" id="IPR005013">
    <property type="entry name" value="DDOST_48_kDa_subunit"/>
</dbReference>
<keyword evidence="12" id="KW-0808">Transferase</keyword>
<evidence type="ECO:0000259" key="11">
    <source>
        <dbReference type="Pfam" id="PF23358"/>
    </source>
</evidence>
<dbReference type="PANTHER" id="PTHR10830:SF0">
    <property type="entry name" value="DOLICHYL-DIPHOSPHOOLIGOSACCHARIDE--PROTEIN GLYCOSYLTRANSFERASE 48 KDA SUBUNIT"/>
    <property type="match status" value="1"/>
</dbReference>
<dbReference type="UniPathway" id="UPA00378"/>
<accession>A0A1V9XSP3</accession>
<dbReference type="STRING" id="418985.A0A1V9XSP3"/>
<evidence type="ECO:0000256" key="9">
    <source>
        <dbReference type="RuleBase" id="RU361142"/>
    </source>
</evidence>
<gene>
    <name evidence="12" type="ORF">BIW11_07808</name>
</gene>
<comment type="pathway">
    <text evidence="2 9">Protein modification; protein glycosylation.</text>
</comment>
<dbReference type="InterPro" id="IPR055457">
    <property type="entry name" value="OST48_N"/>
</dbReference>
<feature type="domain" description="OST48 N-terminal" evidence="10">
    <location>
        <begin position="35"/>
        <end position="293"/>
    </location>
</feature>
<evidence type="ECO:0000256" key="3">
    <source>
        <dbReference type="ARBA" id="ARBA00008743"/>
    </source>
</evidence>
<evidence type="ECO:0000256" key="5">
    <source>
        <dbReference type="ARBA" id="ARBA00022692"/>
    </source>
</evidence>
<dbReference type="AlphaFoldDB" id="A0A1V9XSP3"/>
<evidence type="ECO:0000313" key="12">
    <source>
        <dbReference type="EMBL" id="OQR76398.1"/>
    </source>
</evidence>
<dbReference type="InParanoid" id="A0A1V9XSP3"/>
<dbReference type="PANTHER" id="PTHR10830">
    <property type="entry name" value="DOLICHYL-DIPHOSPHOOLIGOSACCHARIDE--PROTEIN GLYCOSYLTRANSFERASE 48 KDA SUBUNIT"/>
    <property type="match status" value="1"/>
</dbReference>
<evidence type="ECO:0000256" key="8">
    <source>
        <dbReference type="ARBA" id="ARBA00023136"/>
    </source>
</evidence>
<evidence type="ECO:0000256" key="2">
    <source>
        <dbReference type="ARBA" id="ARBA00004922"/>
    </source>
</evidence>
<dbReference type="FunCoup" id="A0A1V9XSP3">
    <property type="interactions" value="1585"/>
</dbReference>
<name>A0A1V9XSP3_9ACAR</name>
<sequence length="454" mass="49921">MTMGYYSKANLKLTVACGVMGLMLNFGVAHALPGNTLVLLDTLATKQTHSDFFSLLTARGYKLTFKQADDSALSLKKYGEYLYKHLILFSPTTEEFGGNINTQALTEFIDDGGNVLAAVNSRVGEAMKDLAAECGLEVDNEGAAVIDHLSFDEHLDTGDHTTIVADPAKQLADIFPMLGGTASKDFPPILFKGIGLITNSNNPLVTNVLRGSASTFSSTPGAVVRNHSPPNAIGESASLIASLQARNNARVLFSGSLLFFSNEYLRATVSGSSGAKAVQSGNKRLAEALAAWAFRETGVLRHSDITHGGPYTIMDEATFSMKVETLNPKGEWVPYSYPAIQMEFVRIDPFVRTDLRLIDARQGRYEASFRVPDVYGVFQFRVEHRRPGFDRLEVASQVSVHPLQHTQYERFIPAARPYVLSALMMMLGLFVFSFVFIHQQDNDKDDKEKKPKKE</sequence>
<organism evidence="12 13">
    <name type="scientific">Tropilaelaps mercedesae</name>
    <dbReference type="NCBI Taxonomy" id="418985"/>
    <lineage>
        <taxon>Eukaryota</taxon>
        <taxon>Metazoa</taxon>
        <taxon>Ecdysozoa</taxon>
        <taxon>Arthropoda</taxon>
        <taxon>Chelicerata</taxon>
        <taxon>Arachnida</taxon>
        <taxon>Acari</taxon>
        <taxon>Parasitiformes</taxon>
        <taxon>Mesostigmata</taxon>
        <taxon>Gamasina</taxon>
        <taxon>Dermanyssoidea</taxon>
        <taxon>Laelapidae</taxon>
        <taxon>Tropilaelaps</taxon>
    </lineage>
</organism>
<proteinExistence type="inferred from homology"/>
<keyword evidence="8 9" id="KW-0472">Membrane</keyword>
<dbReference type="GO" id="GO:0016740">
    <property type="term" value="F:transferase activity"/>
    <property type="evidence" value="ECO:0007669"/>
    <property type="project" value="UniProtKB-KW"/>
</dbReference>